<evidence type="ECO:0000256" key="3">
    <source>
        <dbReference type="ARBA" id="ARBA00022763"/>
    </source>
</evidence>
<dbReference type="InterPro" id="IPR012904">
    <property type="entry name" value="OGG_N"/>
</dbReference>
<dbReference type="PANTHER" id="PTHR10242">
    <property type="entry name" value="8-OXOGUANINE DNA GLYCOSYLASE"/>
    <property type="match status" value="1"/>
</dbReference>
<keyword evidence="7" id="KW-0511">Multifunctional enzyme</keyword>
<dbReference type="SUPFAM" id="SSF55945">
    <property type="entry name" value="TATA-box binding protein-like"/>
    <property type="match status" value="1"/>
</dbReference>
<evidence type="ECO:0000256" key="6">
    <source>
        <dbReference type="ARBA" id="ARBA00023239"/>
    </source>
</evidence>
<dbReference type="Gene3D" id="3.30.310.260">
    <property type="match status" value="1"/>
</dbReference>
<dbReference type="EC" id="4.2.99.18" evidence="2"/>
<evidence type="ECO:0000313" key="12">
    <source>
        <dbReference type="EMBL" id="OGG55548.1"/>
    </source>
</evidence>
<evidence type="ECO:0000256" key="5">
    <source>
        <dbReference type="ARBA" id="ARBA00023204"/>
    </source>
</evidence>
<evidence type="ECO:0000313" key="13">
    <source>
        <dbReference type="Proteomes" id="UP000178606"/>
    </source>
</evidence>
<dbReference type="InterPro" id="IPR052054">
    <property type="entry name" value="Oxidative_DNA_repair_enzyme"/>
</dbReference>
<evidence type="ECO:0000256" key="4">
    <source>
        <dbReference type="ARBA" id="ARBA00022801"/>
    </source>
</evidence>
<protein>
    <recommendedName>
        <fullName evidence="2">DNA-(apurinic or apyrimidinic site) lyase</fullName>
        <ecNumber evidence="2">4.2.99.18</ecNumber>
    </recommendedName>
</protein>
<accession>A0A1F6D292</accession>
<dbReference type="PANTHER" id="PTHR10242:SF2">
    <property type="entry name" value="N-GLYCOSYLASE_DNA LYASE"/>
    <property type="match status" value="1"/>
</dbReference>
<comment type="similarity">
    <text evidence="1">Belongs to the type-1 OGG1 family.</text>
</comment>
<dbReference type="Gene3D" id="1.10.340.30">
    <property type="entry name" value="Hypothetical protein, domain 2"/>
    <property type="match status" value="1"/>
</dbReference>
<dbReference type="GO" id="GO:0006289">
    <property type="term" value="P:nucleotide-excision repair"/>
    <property type="evidence" value="ECO:0007669"/>
    <property type="project" value="InterPro"/>
</dbReference>
<keyword evidence="6" id="KW-0456">Lyase</keyword>
<evidence type="ECO:0000256" key="8">
    <source>
        <dbReference type="ARBA" id="ARBA00023295"/>
    </source>
</evidence>
<feature type="region of interest" description="Disordered" evidence="10">
    <location>
        <begin position="306"/>
        <end position="327"/>
    </location>
</feature>
<keyword evidence="3" id="KW-0227">DNA damage</keyword>
<sequence length="327" mass="36159">MSKPTNGILPAPGFHLGHTLASGQVFRWGRDTDGWWKGIACGAAFHLKQEGEKLLYRASSARIGACAGDLDIEPFLRWYLRLDEPVRVRVPRGDRRLREALRALTGFRFVRQDPFECIVSYVLSVQAHMALTRRRIALLSRLLGAPIEFEGERYWTFPSPGALASLTGACLRGHRFGYRSEKVISSARIVADRLGAPGPSPGLDAWREIGDLLRATPGSGVGLKVAKCVDLFALDRLGAFAVDTWVRKMAEDWYGVTGPDAHISAWGEARYGPQAGYAGEHLFAWYREQHATALTDRVISFCASGEPSPEMPYEKPPALPQPKRGFP</sequence>
<reference evidence="12 13" key="1">
    <citation type="journal article" date="2016" name="Nat. Commun.">
        <title>Thousands of microbial genomes shed light on interconnected biogeochemical processes in an aquifer system.</title>
        <authorList>
            <person name="Anantharaman K."/>
            <person name="Brown C.T."/>
            <person name="Hug L.A."/>
            <person name="Sharon I."/>
            <person name="Castelle C.J."/>
            <person name="Probst A.J."/>
            <person name="Thomas B.C."/>
            <person name="Singh A."/>
            <person name="Wilkins M.J."/>
            <person name="Karaoz U."/>
            <person name="Brodie E.L."/>
            <person name="Williams K.H."/>
            <person name="Hubbard S.S."/>
            <person name="Banfield J.F."/>
        </authorList>
    </citation>
    <scope>NUCLEOTIDE SEQUENCE [LARGE SCALE GENOMIC DNA]</scope>
    <source>
        <strain evidence="13">RIFCSPLOWO2_12_FULL_64_10</strain>
    </source>
</reference>
<keyword evidence="8" id="KW-0326">Glycosidase</keyword>
<dbReference type="AlphaFoldDB" id="A0A1F6D292"/>
<dbReference type="Proteomes" id="UP000178606">
    <property type="component" value="Unassembled WGS sequence"/>
</dbReference>
<dbReference type="GO" id="GO:0008534">
    <property type="term" value="F:oxidized purine nucleobase lesion DNA N-glycosylase activity"/>
    <property type="evidence" value="ECO:0007669"/>
    <property type="project" value="InterPro"/>
</dbReference>
<dbReference type="GO" id="GO:0140078">
    <property type="term" value="F:class I DNA-(apurinic or apyrimidinic site) endonuclease activity"/>
    <property type="evidence" value="ECO:0007669"/>
    <property type="project" value="UniProtKB-EC"/>
</dbReference>
<dbReference type="InterPro" id="IPR003265">
    <property type="entry name" value="HhH-GPD_domain"/>
</dbReference>
<gene>
    <name evidence="12" type="ORF">A3F84_16645</name>
</gene>
<evidence type="ECO:0000256" key="10">
    <source>
        <dbReference type="SAM" id="MobiDB-lite"/>
    </source>
</evidence>
<comment type="caution">
    <text evidence="12">The sequence shown here is derived from an EMBL/GenBank/DDBJ whole genome shotgun (WGS) entry which is preliminary data.</text>
</comment>
<evidence type="ECO:0000256" key="7">
    <source>
        <dbReference type="ARBA" id="ARBA00023268"/>
    </source>
</evidence>
<comment type="catalytic activity">
    <reaction evidence="9">
        <text>2'-deoxyribonucleotide-(2'-deoxyribose 5'-phosphate)-2'-deoxyribonucleotide-DNA = a 3'-end 2'-deoxyribonucleotide-(2,3-dehydro-2,3-deoxyribose 5'-phosphate)-DNA + a 5'-end 5'-phospho-2'-deoxyribonucleoside-DNA + H(+)</text>
        <dbReference type="Rhea" id="RHEA:66592"/>
        <dbReference type="Rhea" id="RHEA-COMP:13180"/>
        <dbReference type="Rhea" id="RHEA-COMP:16897"/>
        <dbReference type="Rhea" id="RHEA-COMP:17067"/>
        <dbReference type="ChEBI" id="CHEBI:15378"/>
        <dbReference type="ChEBI" id="CHEBI:136412"/>
        <dbReference type="ChEBI" id="CHEBI:157695"/>
        <dbReference type="ChEBI" id="CHEBI:167181"/>
        <dbReference type="EC" id="4.2.99.18"/>
    </reaction>
</comment>
<evidence type="ECO:0000259" key="11">
    <source>
        <dbReference type="SMART" id="SM00478"/>
    </source>
</evidence>
<dbReference type="GO" id="GO:0006284">
    <property type="term" value="P:base-excision repair"/>
    <property type="evidence" value="ECO:0007669"/>
    <property type="project" value="InterPro"/>
</dbReference>
<feature type="domain" description="HhH-GPD" evidence="11">
    <location>
        <begin position="123"/>
        <end position="289"/>
    </location>
</feature>
<evidence type="ECO:0000256" key="2">
    <source>
        <dbReference type="ARBA" id="ARBA00012720"/>
    </source>
</evidence>
<dbReference type="GO" id="GO:0003684">
    <property type="term" value="F:damaged DNA binding"/>
    <property type="evidence" value="ECO:0007669"/>
    <property type="project" value="InterPro"/>
</dbReference>
<dbReference type="SUPFAM" id="SSF48150">
    <property type="entry name" value="DNA-glycosylase"/>
    <property type="match status" value="1"/>
</dbReference>
<name>A0A1F6D292_HANXR</name>
<dbReference type="EMBL" id="MFKF01000071">
    <property type="protein sequence ID" value="OGG55548.1"/>
    <property type="molecule type" value="Genomic_DNA"/>
</dbReference>
<dbReference type="Gene3D" id="1.10.1670.10">
    <property type="entry name" value="Helix-hairpin-Helix base-excision DNA repair enzymes (C-terminal)"/>
    <property type="match status" value="1"/>
</dbReference>
<proteinExistence type="inferred from homology"/>
<organism evidence="12 13">
    <name type="scientific">Handelsmanbacteria sp. (strain RIFCSPLOWO2_12_FULL_64_10)</name>
    <dbReference type="NCBI Taxonomy" id="1817868"/>
    <lineage>
        <taxon>Bacteria</taxon>
        <taxon>Candidatus Handelsmaniibacteriota</taxon>
    </lineage>
</organism>
<evidence type="ECO:0000256" key="1">
    <source>
        <dbReference type="ARBA" id="ARBA00010679"/>
    </source>
</evidence>
<keyword evidence="4" id="KW-0378">Hydrolase</keyword>
<dbReference type="Pfam" id="PF07934">
    <property type="entry name" value="OGG_N"/>
    <property type="match status" value="1"/>
</dbReference>
<dbReference type="SMART" id="SM00478">
    <property type="entry name" value="ENDO3c"/>
    <property type="match status" value="1"/>
</dbReference>
<keyword evidence="5" id="KW-0234">DNA repair</keyword>
<dbReference type="InterPro" id="IPR023170">
    <property type="entry name" value="HhH_base_excis_C"/>
</dbReference>
<dbReference type="InterPro" id="IPR011257">
    <property type="entry name" value="DNA_glycosylase"/>
</dbReference>
<evidence type="ECO:0000256" key="9">
    <source>
        <dbReference type="ARBA" id="ARBA00044632"/>
    </source>
</evidence>